<name>A0A438HWF5_VITVI</name>
<proteinExistence type="predicted"/>
<evidence type="ECO:0000313" key="1">
    <source>
        <dbReference type="EMBL" id="RVW88775.1"/>
    </source>
</evidence>
<dbReference type="AlphaFoldDB" id="A0A438HWF5"/>
<gene>
    <name evidence="1" type="ORF">CK203_034678</name>
</gene>
<organism evidence="1 2">
    <name type="scientific">Vitis vinifera</name>
    <name type="common">Grape</name>
    <dbReference type="NCBI Taxonomy" id="29760"/>
    <lineage>
        <taxon>Eukaryota</taxon>
        <taxon>Viridiplantae</taxon>
        <taxon>Streptophyta</taxon>
        <taxon>Embryophyta</taxon>
        <taxon>Tracheophyta</taxon>
        <taxon>Spermatophyta</taxon>
        <taxon>Magnoliopsida</taxon>
        <taxon>eudicotyledons</taxon>
        <taxon>Gunneridae</taxon>
        <taxon>Pentapetalae</taxon>
        <taxon>rosids</taxon>
        <taxon>Vitales</taxon>
        <taxon>Vitaceae</taxon>
        <taxon>Viteae</taxon>
        <taxon>Vitis</taxon>
    </lineage>
</organism>
<dbReference type="Proteomes" id="UP000288805">
    <property type="component" value="Unassembled WGS sequence"/>
</dbReference>
<dbReference type="EMBL" id="QGNW01000170">
    <property type="protein sequence ID" value="RVW88775.1"/>
    <property type="molecule type" value="Genomic_DNA"/>
</dbReference>
<reference evidence="1 2" key="1">
    <citation type="journal article" date="2018" name="PLoS Genet.">
        <title>Population sequencing reveals clonal diversity and ancestral inbreeding in the grapevine cultivar Chardonnay.</title>
        <authorList>
            <person name="Roach M.J."/>
            <person name="Johnson D.L."/>
            <person name="Bohlmann J."/>
            <person name="van Vuuren H.J."/>
            <person name="Jones S.J."/>
            <person name="Pretorius I.S."/>
            <person name="Schmidt S.A."/>
            <person name="Borneman A.R."/>
        </authorList>
    </citation>
    <scope>NUCLEOTIDE SEQUENCE [LARGE SCALE GENOMIC DNA]</scope>
    <source>
        <strain evidence="2">cv. Chardonnay</strain>
        <tissue evidence="1">Leaf</tissue>
    </source>
</reference>
<accession>A0A438HWF5</accession>
<comment type="caution">
    <text evidence="1">The sequence shown here is derived from an EMBL/GenBank/DDBJ whole genome shotgun (WGS) entry which is preliminary data.</text>
</comment>
<sequence length="80" mass="8661">MASHLDFSKLLGLGAKRLSLTLFVCASHVALSCHLKRARDGGFLLGFRVRSKGGEGSDVSHKLFANDSVVFYEASYDPMA</sequence>
<evidence type="ECO:0000313" key="2">
    <source>
        <dbReference type="Proteomes" id="UP000288805"/>
    </source>
</evidence>
<protein>
    <submittedName>
        <fullName evidence="1">Uncharacterized protein</fullName>
    </submittedName>
</protein>